<dbReference type="InterPro" id="IPR002123">
    <property type="entry name" value="Plipid/glycerol_acylTrfase"/>
</dbReference>
<evidence type="ECO:0000256" key="1">
    <source>
        <dbReference type="SAM" id="Phobius"/>
    </source>
</evidence>
<feature type="transmembrane region" description="Helical" evidence="1">
    <location>
        <begin position="115"/>
        <end position="136"/>
    </location>
</feature>
<dbReference type="OrthoDB" id="284525at2759"/>
<name>A0A812KD41_SYMPI</name>
<dbReference type="EMBL" id="CAJNIZ010003913">
    <property type="protein sequence ID" value="CAE7227121.1"/>
    <property type="molecule type" value="Genomic_DNA"/>
</dbReference>
<feature type="non-terminal residue" evidence="3">
    <location>
        <position position="1"/>
    </location>
</feature>
<dbReference type="GO" id="GO:0016746">
    <property type="term" value="F:acyltransferase activity"/>
    <property type="evidence" value="ECO:0007669"/>
    <property type="project" value="InterPro"/>
</dbReference>
<protein>
    <recommendedName>
        <fullName evidence="2">Phospholipid/glycerol acyltransferase domain-containing protein</fullName>
    </recommendedName>
</protein>
<evidence type="ECO:0000259" key="2">
    <source>
        <dbReference type="SMART" id="SM00563"/>
    </source>
</evidence>
<gene>
    <name evidence="3" type="ORF">SPIL2461_LOCUS3267</name>
</gene>
<dbReference type="SMART" id="SM00563">
    <property type="entry name" value="PlsC"/>
    <property type="match status" value="1"/>
</dbReference>
<keyword evidence="1" id="KW-0472">Membrane</keyword>
<comment type="caution">
    <text evidence="3">The sequence shown here is derived from an EMBL/GenBank/DDBJ whole genome shotgun (WGS) entry which is preliminary data.</text>
</comment>
<dbReference type="Proteomes" id="UP000649617">
    <property type="component" value="Unassembled WGS sequence"/>
</dbReference>
<evidence type="ECO:0000313" key="3">
    <source>
        <dbReference type="EMBL" id="CAE7227121.1"/>
    </source>
</evidence>
<proteinExistence type="predicted"/>
<accession>A0A812KD41</accession>
<organism evidence="3 4">
    <name type="scientific">Symbiodinium pilosum</name>
    <name type="common">Dinoflagellate</name>
    <dbReference type="NCBI Taxonomy" id="2952"/>
    <lineage>
        <taxon>Eukaryota</taxon>
        <taxon>Sar</taxon>
        <taxon>Alveolata</taxon>
        <taxon>Dinophyceae</taxon>
        <taxon>Suessiales</taxon>
        <taxon>Symbiodiniaceae</taxon>
        <taxon>Symbiodinium</taxon>
    </lineage>
</organism>
<sequence>MTAPESFSIESESDEPQRPPCNPLCFPVFLVVILWGQLLHGVCAVLLLVGVRVAPHVSADICLRLLSASFATTATSHPVVDDTNGPVVFLCNHRSWGDFLLDSALLGAPSFVSRWLVALGIPMTSAWGYLHGWIWFFQRGKKHAEGTVAWTAKFWENSHKGYSEKGVVLYPEGTRNFEPQGLPLKPGGLVSMHQLGWPIQVVITTNKEWLVGEKSCYVGCGT</sequence>
<keyword evidence="1" id="KW-1133">Transmembrane helix</keyword>
<dbReference type="Pfam" id="PF01553">
    <property type="entry name" value="Acyltransferase"/>
    <property type="match status" value="1"/>
</dbReference>
<dbReference type="SUPFAM" id="SSF69593">
    <property type="entry name" value="Glycerol-3-phosphate (1)-acyltransferase"/>
    <property type="match status" value="1"/>
</dbReference>
<feature type="domain" description="Phospholipid/glycerol acyltransferase" evidence="2">
    <location>
        <begin position="87"/>
        <end position="207"/>
    </location>
</feature>
<keyword evidence="1" id="KW-0812">Transmembrane</keyword>
<keyword evidence="4" id="KW-1185">Reference proteome</keyword>
<reference evidence="3" key="1">
    <citation type="submission" date="2021-02" db="EMBL/GenBank/DDBJ databases">
        <authorList>
            <person name="Dougan E. K."/>
            <person name="Rhodes N."/>
            <person name="Thang M."/>
            <person name="Chan C."/>
        </authorList>
    </citation>
    <scope>NUCLEOTIDE SEQUENCE</scope>
</reference>
<dbReference type="AlphaFoldDB" id="A0A812KD41"/>
<evidence type="ECO:0000313" key="4">
    <source>
        <dbReference type="Proteomes" id="UP000649617"/>
    </source>
</evidence>
<feature type="transmembrane region" description="Helical" evidence="1">
    <location>
        <begin position="26"/>
        <end position="49"/>
    </location>
</feature>